<dbReference type="InterPro" id="IPR014795">
    <property type="entry name" value="TacA_1-like"/>
</dbReference>
<dbReference type="PANTHER" id="PTHR35401">
    <property type="entry name" value="COPG FAMILY HELIX-TURN-HELIX PROTEIN-RELATED-RELATED"/>
    <property type="match status" value="1"/>
</dbReference>
<dbReference type="Proteomes" id="UP001524569">
    <property type="component" value="Unassembled WGS sequence"/>
</dbReference>
<comment type="caution">
    <text evidence="3">The sequence shown here is derived from an EMBL/GenBank/DDBJ whole genome shotgun (WGS) entry which is preliminary data.</text>
</comment>
<dbReference type="RefSeq" id="WP_256612955.1">
    <property type="nucleotide sequence ID" value="NZ_JANIBM010000078.1"/>
</dbReference>
<evidence type="ECO:0000256" key="1">
    <source>
        <dbReference type="ARBA" id="ARBA00022649"/>
    </source>
</evidence>
<dbReference type="Gene3D" id="1.20.5.780">
    <property type="entry name" value="Single helix bin"/>
    <property type="match status" value="1"/>
</dbReference>
<name>A0ABT1UNC2_9GAMM</name>
<reference evidence="3 4" key="1">
    <citation type="submission" date="2022-07" db="EMBL/GenBank/DDBJ databases">
        <title>Methylomonas rivi sp. nov., Methylomonas rosea sp. nov., Methylomonas aureus sp. nov. and Methylomonas subterranea sp. nov., four novel methanotrophs isolated from a freshwater creek and the deep terrestrial subsurface.</title>
        <authorList>
            <person name="Abin C."/>
            <person name="Sankaranarayanan K."/>
            <person name="Garner C."/>
            <person name="Sindelar R."/>
            <person name="Kotary K."/>
            <person name="Garner R."/>
            <person name="Barclay S."/>
            <person name="Lawson P."/>
            <person name="Krumholz L."/>
        </authorList>
    </citation>
    <scope>NUCLEOTIDE SEQUENCE [LARGE SCALE GENOMIC DNA]</scope>
    <source>
        <strain evidence="3 4">SURF-1</strain>
    </source>
</reference>
<sequence>MAYNYFQPIGGNYMPTPETTKQERMHIRLDALSKQKLEKAASYSHKKLSEFVLAQSLAAAENIINEHEQITLSPADWTLFLDALENPPAKNAKLKHALALHQQTVVRD</sequence>
<evidence type="ECO:0000256" key="2">
    <source>
        <dbReference type="ARBA" id="ARBA00049988"/>
    </source>
</evidence>
<gene>
    <name evidence="3" type="ORF">NP603_21725</name>
</gene>
<dbReference type="EMBL" id="JANIBM010000078">
    <property type="protein sequence ID" value="MCQ8183737.1"/>
    <property type="molecule type" value="Genomic_DNA"/>
</dbReference>
<comment type="similarity">
    <text evidence="2">Belongs to the TacA antitoxin family.</text>
</comment>
<keyword evidence="4" id="KW-1185">Reference proteome</keyword>
<dbReference type="PANTHER" id="PTHR35401:SF2">
    <property type="entry name" value="ABC-TYPE TRANSPORT SYSTEM"/>
    <property type="match status" value="1"/>
</dbReference>
<dbReference type="InterPro" id="IPR010985">
    <property type="entry name" value="Ribbon_hlx_hlx"/>
</dbReference>
<evidence type="ECO:0000313" key="3">
    <source>
        <dbReference type="EMBL" id="MCQ8183737.1"/>
    </source>
</evidence>
<organism evidence="3 4">
    <name type="scientific">Methylomonas aurea</name>
    <dbReference type="NCBI Taxonomy" id="2952224"/>
    <lineage>
        <taxon>Bacteria</taxon>
        <taxon>Pseudomonadati</taxon>
        <taxon>Pseudomonadota</taxon>
        <taxon>Gammaproteobacteria</taxon>
        <taxon>Methylococcales</taxon>
        <taxon>Methylococcaceae</taxon>
        <taxon>Methylomonas</taxon>
    </lineage>
</organism>
<accession>A0ABT1UNC2</accession>
<dbReference type="Pfam" id="PF08681">
    <property type="entry name" value="TacA1"/>
    <property type="match status" value="1"/>
</dbReference>
<proteinExistence type="inferred from homology"/>
<dbReference type="SUPFAM" id="SSF47598">
    <property type="entry name" value="Ribbon-helix-helix"/>
    <property type="match status" value="1"/>
</dbReference>
<evidence type="ECO:0000313" key="4">
    <source>
        <dbReference type="Proteomes" id="UP001524569"/>
    </source>
</evidence>
<keyword evidence="1" id="KW-1277">Toxin-antitoxin system</keyword>
<protein>
    <submittedName>
        <fullName evidence="3">DUF1778 domain-containing protein</fullName>
    </submittedName>
</protein>